<dbReference type="InterPro" id="IPR022417">
    <property type="entry name" value="Porphobilin_deaminase_N"/>
</dbReference>
<protein>
    <recommendedName>
        <fullName evidence="4">Hydroxymethylbilane synthase</fullName>
        <ecNumber evidence="4">2.5.1.61</ecNumber>
    </recommendedName>
</protein>
<dbReference type="NCBIfam" id="TIGR00212">
    <property type="entry name" value="hemC"/>
    <property type="match status" value="1"/>
</dbReference>
<dbReference type="PRINTS" id="PR00151">
    <property type="entry name" value="PORPHBDMNASE"/>
</dbReference>
<dbReference type="GeneID" id="41588755"/>
<dbReference type="InterPro" id="IPR000860">
    <property type="entry name" value="HemC"/>
</dbReference>
<evidence type="ECO:0000256" key="3">
    <source>
        <dbReference type="ARBA" id="ARBA00023244"/>
    </source>
</evidence>
<keyword evidence="3" id="KW-0627">Porphyrin biosynthesis</keyword>
<dbReference type="GO" id="GO:0004418">
    <property type="term" value="F:hydroxymethylbilane synthase activity"/>
    <property type="evidence" value="ECO:0007669"/>
    <property type="project" value="UniProtKB-UniRule"/>
</dbReference>
<proteinExistence type="inferred from homology"/>
<dbReference type="EMBL" id="LT671858">
    <property type="protein sequence ID" value="SIM76441.1"/>
    <property type="molecule type" value="Genomic_DNA"/>
</dbReference>
<dbReference type="Proteomes" id="UP000195607">
    <property type="component" value="Chromosome I"/>
</dbReference>
<evidence type="ECO:0000256" key="2">
    <source>
        <dbReference type="ARBA" id="ARBA00022679"/>
    </source>
</evidence>
<dbReference type="GO" id="GO:0005737">
    <property type="term" value="C:cytoplasm"/>
    <property type="evidence" value="ECO:0007669"/>
    <property type="project" value="UniProtKB-UniRule"/>
</dbReference>
<evidence type="ECO:0000256" key="4">
    <source>
        <dbReference type="NCBIfam" id="TIGR00212"/>
    </source>
</evidence>
<dbReference type="Gene3D" id="3.40.190.10">
    <property type="entry name" value="Periplasmic binding protein-like II"/>
    <property type="match status" value="2"/>
</dbReference>
<feature type="domain" description="Porphobilinogen deaminase N-terminal" evidence="5">
    <location>
        <begin position="1"/>
        <end position="197"/>
    </location>
</feature>
<dbReference type="PIRSF" id="PIRSF001438">
    <property type="entry name" value="4pyrrol_synth_OHMeBilane_synth"/>
    <property type="match status" value="1"/>
</dbReference>
<comment type="similarity">
    <text evidence="1">Belongs to the HMBS family.</text>
</comment>
<reference evidence="6 7" key="1">
    <citation type="submission" date="2016-04" db="EMBL/GenBank/DDBJ databases">
        <authorList>
            <person name="Evans L.H."/>
            <person name="Alamgir A."/>
            <person name="Owens N."/>
            <person name="Weber N.D."/>
            <person name="Virtaneva K."/>
            <person name="Barbian K."/>
            <person name="Babar A."/>
            <person name="Rosenke K."/>
        </authorList>
    </citation>
    <scope>NUCLEOTIDE SEQUENCE [LARGE SCALE GENOMIC DNA]</scope>
    <source>
        <strain evidence="7">S5(T) (JCM 30642 \VKM B-2941)</strain>
    </source>
</reference>
<sequence length="281" mass="32124">MKIGTRESRLALIQTEMFTNILGGNHEIVKIRSKGDMDRERPLKEIGGQGLFVNEINRMVLNGDLDCAVHSGKDLPTILNKELEVVSVFDWKNYHDVIVFRGDLEGTGRMKIGTSSPRREEQIRKHAKNWDVFGLRGNIDTRLNKLDNGNYDGIVLSEAAMVRMYPSRDYEILDESIFVPAPGQGIIAVIARKDSPNYDDIKITEDPTARKRWDVERRISGIFNMGCSVPNGILYNPETEFLYMDINIRENVISIRIKVRTLQEAEMVARNVKEIMNYGDY</sequence>
<accession>A0A1N5VU37</accession>
<evidence type="ECO:0000313" key="7">
    <source>
        <dbReference type="Proteomes" id="UP000195607"/>
    </source>
</evidence>
<organism evidence="6 7">
    <name type="scientific">Cuniculiplasma divulgatum</name>
    <dbReference type="NCBI Taxonomy" id="1673428"/>
    <lineage>
        <taxon>Archaea</taxon>
        <taxon>Methanobacteriati</taxon>
        <taxon>Thermoplasmatota</taxon>
        <taxon>Thermoplasmata</taxon>
        <taxon>Thermoplasmatales</taxon>
        <taxon>Cuniculiplasmataceae</taxon>
        <taxon>Cuniculiplasma</taxon>
    </lineage>
</organism>
<evidence type="ECO:0000256" key="1">
    <source>
        <dbReference type="ARBA" id="ARBA00005638"/>
    </source>
</evidence>
<dbReference type="Pfam" id="PF01379">
    <property type="entry name" value="Porphobil_deam"/>
    <property type="match status" value="1"/>
</dbReference>
<dbReference type="RefSeq" id="WP_021790109.1">
    <property type="nucleotide sequence ID" value="NZ_LT671858.1"/>
</dbReference>
<keyword evidence="2" id="KW-0808">Transferase</keyword>
<dbReference type="GO" id="GO:0006783">
    <property type="term" value="P:heme biosynthetic process"/>
    <property type="evidence" value="ECO:0007669"/>
    <property type="project" value="TreeGrafter"/>
</dbReference>
<dbReference type="SUPFAM" id="SSF53850">
    <property type="entry name" value="Periplasmic binding protein-like II"/>
    <property type="match status" value="1"/>
</dbReference>
<dbReference type="AlphaFoldDB" id="A0A1N5VU37"/>
<dbReference type="PANTHER" id="PTHR11557">
    <property type="entry name" value="PORPHOBILINOGEN DEAMINASE"/>
    <property type="match status" value="1"/>
</dbReference>
<gene>
    <name evidence="6" type="ORF">CSP5_1513</name>
</gene>
<evidence type="ECO:0000259" key="5">
    <source>
        <dbReference type="Pfam" id="PF01379"/>
    </source>
</evidence>
<evidence type="ECO:0000313" key="6">
    <source>
        <dbReference type="EMBL" id="SIM76441.1"/>
    </source>
</evidence>
<dbReference type="PANTHER" id="PTHR11557:SF0">
    <property type="entry name" value="PORPHOBILINOGEN DEAMINASE"/>
    <property type="match status" value="1"/>
</dbReference>
<name>A0A1N5VU37_9ARCH</name>
<dbReference type="EC" id="2.5.1.61" evidence="4"/>